<organism evidence="5 6">
    <name type="scientific">Lolium multiflorum</name>
    <name type="common">Italian ryegrass</name>
    <name type="synonym">Lolium perenne subsp. multiflorum</name>
    <dbReference type="NCBI Taxonomy" id="4521"/>
    <lineage>
        <taxon>Eukaryota</taxon>
        <taxon>Viridiplantae</taxon>
        <taxon>Streptophyta</taxon>
        <taxon>Embryophyta</taxon>
        <taxon>Tracheophyta</taxon>
        <taxon>Spermatophyta</taxon>
        <taxon>Magnoliopsida</taxon>
        <taxon>Liliopsida</taxon>
        <taxon>Poales</taxon>
        <taxon>Poaceae</taxon>
        <taxon>BOP clade</taxon>
        <taxon>Pooideae</taxon>
        <taxon>Poodae</taxon>
        <taxon>Poeae</taxon>
        <taxon>Poeae Chloroplast Group 2 (Poeae type)</taxon>
        <taxon>Loliodinae</taxon>
        <taxon>Loliinae</taxon>
        <taxon>Lolium</taxon>
    </lineage>
</organism>
<evidence type="ECO:0000313" key="6">
    <source>
        <dbReference type="Proteomes" id="UP001231189"/>
    </source>
</evidence>
<dbReference type="Pfam" id="PF16987">
    <property type="entry name" value="KIX_2"/>
    <property type="match status" value="1"/>
</dbReference>
<evidence type="ECO:0000256" key="2">
    <source>
        <dbReference type="ARBA" id="ARBA00023242"/>
    </source>
</evidence>
<dbReference type="InterPro" id="IPR044661">
    <property type="entry name" value="MED15a/b/c-like"/>
</dbReference>
<dbReference type="Gene3D" id="1.10.246.20">
    <property type="entry name" value="Coactivator CBP, KIX domain"/>
    <property type="match status" value="1"/>
</dbReference>
<evidence type="ECO:0000256" key="1">
    <source>
        <dbReference type="ARBA" id="ARBA00004123"/>
    </source>
</evidence>
<dbReference type="EMBL" id="JAUUTY010000004">
    <property type="protein sequence ID" value="KAK1653882.1"/>
    <property type="molecule type" value="Genomic_DNA"/>
</dbReference>
<dbReference type="GO" id="GO:0003713">
    <property type="term" value="F:transcription coactivator activity"/>
    <property type="evidence" value="ECO:0007669"/>
    <property type="project" value="InterPro"/>
</dbReference>
<dbReference type="SUPFAM" id="SSF47040">
    <property type="entry name" value="Kix domain of CBP (creb binding protein)"/>
    <property type="match status" value="1"/>
</dbReference>
<dbReference type="GO" id="GO:0031490">
    <property type="term" value="F:chromatin DNA binding"/>
    <property type="evidence" value="ECO:0007669"/>
    <property type="project" value="InterPro"/>
</dbReference>
<name>A0AAD8WH23_LOLMU</name>
<sequence length="108" mass="11970">MDASWQPVQGSNPAAGVHPNDAAAAGGHWAAQHDPEWRSRIVSRIVEILKKHLPASVLDLDGLNHLQGVAERFEDKMYTAATSQSDYLRKISLKLLSMETKRQQALLK</sequence>
<dbReference type="GO" id="GO:0005634">
    <property type="term" value="C:nucleus"/>
    <property type="evidence" value="ECO:0007669"/>
    <property type="project" value="UniProtKB-SubCell"/>
</dbReference>
<keyword evidence="6" id="KW-1185">Reference proteome</keyword>
<evidence type="ECO:0000256" key="3">
    <source>
        <dbReference type="SAM" id="MobiDB-lite"/>
    </source>
</evidence>
<dbReference type="InterPro" id="IPR036529">
    <property type="entry name" value="KIX_dom_sf"/>
</dbReference>
<reference evidence="5" key="1">
    <citation type="submission" date="2023-07" db="EMBL/GenBank/DDBJ databases">
        <title>A chromosome-level genome assembly of Lolium multiflorum.</title>
        <authorList>
            <person name="Chen Y."/>
            <person name="Copetti D."/>
            <person name="Kolliker R."/>
            <person name="Studer B."/>
        </authorList>
    </citation>
    <scope>NUCLEOTIDE SEQUENCE</scope>
    <source>
        <strain evidence="5">02402/16</strain>
        <tissue evidence="5">Leaf</tissue>
    </source>
</reference>
<comment type="subcellular location">
    <subcellularLocation>
        <location evidence="1">Nucleus</location>
    </subcellularLocation>
</comment>
<feature type="domain" description="Mediator complex subunit 15 KIX" evidence="4">
    <location>
        <begin position="27"/>
        <end position="105"/>
    </location>
</feature>
<dbReference type="FunFam" id="1.10.246.20:FF:000003">
    <property type="entry name" value="Mediator of RNA polymerase II transcription subunit 15a"/>
    <property type="match status" value="1"/>
</dbReference>
<gene>
    <name evidence="5" type="ORF">QYE76_071687</name>
</gene>
<evidence type="ECO:0000259" key="4">
    <source>
        <dbReference type="Pfam" id="PF16987"/>
    </source>
</evidence>
<dbReference type="InterPro" id="IPR036546">
    <property type="entry name" value="MED15_KIX"/>
</dbReference>
<comment type="caution">
    <text evidence="5">The sequence shown here is derived from an EMBL/GenBank/DDBJ whole genome shotgun (WGS) entry which is preliminary data.</text>
</comment>
<dbReference type="Proteomes" id="UP001231189">
    <property type="component" value="Unassembled WGS sequence"/>
</dbReference>
<evidence type="ECO:0000313" key="5">
    <source>
        <dbReference type="EMBL" id="KAK1653882.1"/>
    </source>
</evidence>
<accession>A0AAD8WH23</accession>
<dbReference type="PANTHER" id="PTHR33137:SF4">
    <property type="entry name" value="MEDIATOR OF RNA POLYMERASE II TRANSCRIPTION SUBUNIT 15A-RELATED"/>
    <property type="match status" value="1"/>
</dbReference>
<proteinExistence type="predicted"/>
<dbReference type="AlphaFoldDB" id="A0AAD8WH23"/>
<protein>
    <recommendedName>
        <fullName evidence="4">Mediator complex subunit 15 KIX domain-containing protein</fullName>
    </recommendedName>
</protein>
<feature type="compositionally biased region" description="Polar residues" evidence="3">
    <location>
        <begin position="1"/>
        <end position="12"/>
    </location>
</feature>
<feature type="region of interest" description="Disordered" evidence="3">
    <location>
        <begin position="1"/>
        <end position="33"/>
    </location>
</feature>
<dbReference type="PANTHER" id="PTHR33137">
    <property type="entry name" value="MEDIATOR OF RNA POLYMERASE II TRANSCRIPTION SUBUNIT 15A-RELATED"/>
    <property type="match status" value="1"/>
</dbReference>
<keyword evidence="2" id="KW-0539">Nucleus</keyword>